<dbReference type="Proteomes" id="UP000184207">
    <property type="component" value="Unassembled WGS sequence"/>
</dbReference>
<accession>A0A1M7S8G0</accession>
<name>A0A1M7S8G0_FERGO</name>
<dbReference type="InterPro" id="IPR036010">
    <property type="entry name" value="2Fe-2S_ferredoxin-like_sf"/>
</dbReference>
<dbReference type="EMBL" id="FRDJ01000002">
    <property type="protein sequence ID" value="SHN54582.1"/>
    <property type="molecule type" value="Genomic_DNA"/>
</dbReference>
<dbReference type="CDD" id="cd00207">
    <property type="entry name" value="fer2"/>
    <property type="match status" value="1"/>
</dbReference>
<organism evidence="2 3">
    <name type="scientific">Fervidobacterium gondwanense DSM 13020</name>
    <dbReference type="NCBI Taxonomy" id="1121883"/>
    <lineage>
        <taxon>Bacteria</taxon>
        <taxon>Thermotogati</taxon>
        <taxon>Thermotogota</taxon>
        <taxon>Thermotogae</taxon>
        <taxon>Thermotogales</taxon>
        <taxon>Fervidobacteriaceae</taxon>
        <taxon>Fervidobacterium</taxon>
    </lineage>
</organism>
<dbReference type="Pfam" id="PF13510">
    <property type="entry name" value="Fer2_4"/>
    <property type="match status" value="1"/>
</dbReference>
<evidence type="ECO:0000313" key="2">
    <source>
        <dbReference type="EMBL" id="SHN54582.1"/>
    </source>
</evidence>
<dbReference type="InterPro" id="IPR001041">
    <property type="entry name" value="2Fe-2S_ferredoxin-type"/>
</dbReference>
<dbReference type="GO" id="GO:0051537">
    <property type="term" value="F:2 iron, 2 sulfur cluster binding"/>
    <property type="evidence" value="ECO:0007669"/>
    <property type="project" value="InterPro"/>
</dbReference>
<sequence>MRVKTHPVIEIIKGGEERFVTFFFENTPIKAFTTDTVASALIANGIDIFGFTEHGHPRGFFCAIGKCSACLVEVDGIPNVRACITPVREGMKVNRQVGRGKPKW</sequence>
<dbReference type="GO" id="GO:0016491">
    <property type="term" value="F:oxidoreductase activity"/>
    <property type="evidence" value="ECO:0007669"/>
    <property type="project" value="UniProtKB-KW"/>
</dbReference>
<keyword evidence="1" id="KW-0560">Oxidoreductase</keyword>
<evidence type="ECO:0000256" key="1">
    <source>
        <dbReference type="ARBA" id="ARBA00023002"/>
    </source>
</evidence>
<protein>
    <submittedName>
        <fullName evidence="2">2Fe-2S iron-sulfur cluster binding domain-containing protein</fullName>
    </submittedName>
</protein>
<dbReference type="OrthoDB" id="573392at2"/>
<dbReference type="PROSITE" id="PS00197">
    <property type="entry name" value="2FE2S_FER_1"/>
    <property type="match status" value="1"/>
</dbReference>
<proteinExistence type="predicted"/>
<dbReference type="InterPro" id="IPR006058">
    <property type="entry name" value="2Fe2S_fd_BS"/>
</dbReference>
<gene>
    <name evidence="2" type="ORF">SAMN02745226_00627</name>
</gene>
<dbReference type="Gene3D" id="3.10.20.440">
    <property type="entry name" value="2Fe-2S iron-sulphur cluster binding domain, sarcosine oxidase, alpha subunit, N-terminal domain"/>
    <property type="match status" value="1"/>
</dbReference>
<dbReference type="SUPFAM" id="SSF54292">
    <property type="entry name" value="2Fe-2S ferredoxin-like"/>
    <property type="match status" value="1"/>
</dbReference>
<dbReference type="InterPro" id="IPR042204">
    <property type="entry name" value="2Fe-2S-bd_N"/>
</dbReference>
<dbReference type="STRING" id="1121883.SAMN02745226_00627"/>
<dbReference type="AlphaFoldDB" id="A0A1M7S8G0"/>
<reference evidence="3" key="1">
    <citation type="submission" date="2016-12" db="EMBL/GenBank/DDBJ databases">
        <authorList>
            <person name="Varghese N."/>
            <person name="Submissions S."/>
        </authorList>
    </citation>
    <scope>NUCLEOTIDE SEQUENCE [LARGE SCALE GENOMIC DNA]</scope>
    <source>
        <strain evidence="3">DSM 13020</strain>
    </source>
</reference>
<dbReference type="RefSeq" id="WP_072758210.1">
    <property type="nucleotide sequence ID" value="NZ_FRDJ01000002.1"/>
</dbReference>
<evidence type="ECO:0000313" key="3">
    <source>
        <dbReference type="Proteomes" id="UP000184207"/>
    </source>
</evidence>
<keyword evidence="3" id="KW-1185">Reference proteome</keyword>